<reference evidence="2 3" key="1">
    <citation type="submission" date="2017-01" db="EMBL/GenBank/DDBJ databases">
        <title>A new Hymenobacter.</title>
        <authorList>
            <person name="Liang Y."/>
            <person name="Feng F."/>
        </authorList>
    </citation>
    <scope>NUCLEOTIDE SEQUENCE [LARGE SCALE GENOMIC DNA]</scope>
    <source>
        <strain evidence="2">MIMBbqt21</strain>
    </source>
</reference>
<proteinExistence type="predicted"/>
<evidence type="ECO:0000259" key="1">
    <source>
        <dbReference type="Pfam" id="PF05838"/>
    </source>
</evidence>
<protein>
    <recommendedName>
        <fullName evidence="1">TtsA-like Glycoside hydrolase family 108 domain-containing protein</fullName>
    </recommendedName>
</protein>
<keyword evidence="3" id="KW-1185">Reference proteome</keyword>
<dbReference type="Proteomes" id="UP000194873">
    <property type="component" value="Unassembled WGS sequence"/>
</dbReference>
<comment type="caution">
    <text evidence="2">The sequence shown here is derived from an EMBL/GenBank/DDBJ whole genome shotgun (WGS) entry which is preliminary data.</text>
</comment>
<dbReference type="InterPro" id="IPR023346">
    <property type="entry name" value="Lysozyme-like_dom_sf"/>
</dbReference>
<feature type="domain" description="TtsA-like Glycoside hydrolase family 108" evidence="1">
    <location>
        <begin position="10"/>
        <end position="116"/>
    </location>
</feature>
<name>A0A243WHD1_9BACT</name>
<dbReference type="SUPFAM" id="SSF53955">
    <property type="entry name" value="Lysozyme-like"/>
    <property type="match status" value="1"/>
</dbReference>
<dbReference type="OrthoDB" id="672438at2"/>
<evidence type="ECO:0000313" key="3">
    <source>
        <dbReference type="Proteomes" id="UP000194873"/>
    </source>
</evidence>
<accession>A0A243WHD1</accession>
<dbReference type="Pfam" id="PF05838">
    <property type="entry name" value="Glyco_hydro_108"/>
    <property type="match status" value="1"/>
</dbReference>
<dbReference type="InterPro" id="IPR008565">
    <property type="entry name" value="TtsA-like_GH18_dom"/>
</dbReference>
<organism evidence="2 3">
    <name type="scientific">Hymenobacter crusticola</name>
    <dbReference type="NCBI Taxonomy" id="1770526"/>
    <lineage>
        <taxon>Bacteria</taxon>
        <taxon>Pseudomonadati</taxon>
        <taxon>Bacteroidota</taxon>
        <taxon>Cytophagia</taxon>
        <taxon>Cytophagales</taxon>
        <taxon>Hymenobacteraceae</taxon>
        <taxon>Hymenobacter</taxon>
    </lineage>
</organism>
<sequence length="169" mass="18046">MADFTHYFPTLLAHEGGYCHDLQDPGGETYKGIARVSNPKWSGWPTVDAVKARAALPTPVPRAGWRALSKALEAEATLNALIMSFYKASYWNPLSLDAVLSQCVAEQLADHGVNAGTARPAKMLQYLLATEFGVKLVVDGQVGSVPRIDTGIDVVGQPACVVVLAAVPR</sequence>
<dbReference type="EMBL" id="MTSE01000003">
    <property type="protein sequence ID" value="OUJ74928.1"/>
    <property type="molecule type" value="Genomic_DNA"/>
</dbReference>
<gene>
    <name evidence="2" type="ORF">BXP70_09280</name>
</gene>
<dbReference type="Gene3D" id="1.20.141.10">
    <property type="entry name" value="Chitosanase, subunit A, domain 1"/>
    <property type="match status" value="1"/>
</dbReference>
<dbReference type="AlphaFoldDB" id="A0A243WHD1"/>
<evidence type="ECO:0000313" key="2">
    <source>
        <dbReference type="EMBL" id="OUJ74928.1"/>
    </source>
</evidence>